<evidence type="ECO:0000256" key="2">
    <source>
        <dbReference type="SAM" id="MobiDB-lite"/>
    </source>
</evidence>
<organism>
    <name type="scientific">Serpula lacrymans var. lacrymans (strain S7.9)</name>
    <name type="common">Dry rot fungus</name>
    <dbReference type="NCBI Taxonomy" id="578457"/>
    <lineage>
        <taxon>Eukaryota</taxon>
        <taxon>Fungi</taxon>
        <taxon>Dikarya</taxon>
        <taxon>Basidiomycota</taxon>
        <taxon>Agaricomycotina</taxon>
        <taxon>Agaricomycetes</taxon>
        <taxon>Agaricomycetidae</taxon>
        <taxon>Boletales</taxon>
        <taxon>Coniophorineae</taxon>
        <taxon>Serpulaceae</taxon>
        <taxon>Serpula</taxon>
    </lineage>
</organism>
<dbReference type="SUPFAM" id="SSF47459">
    <property type="entry name" value="HLH, helix-loop-helix DNA-binding domain"/>
    <property type="match status" value="1"/>
</dbReference>
<dbReference type="GO" id="GO:0046983">
    <property type="term" value="F:protein dimerization activity"/>
    <property type="evidence" value="ECO:0007669"/>
    <property type="project" value="InterPro"/>
</dbReference>
<evidence type="ECO:0000256" key="1">
    <source>
        <dbReference type="SAM" id="Coils"/>
    </source>
</evidence>
<feature type="coiled-coil region" evidence="1">
    <location>
        <begin position="59"/>
        <end position="86"/>
    </location>
</feature>
<accession>F8NJL0</accession>
<gene>
    <name evidence="3" type="ORF">SERLADRAFT_458557</name>
</gene>
<dbReference type="KEGG" id="sla:SERLADRAFT_458557"/>
<dbReference type="EMBL" id="GL945429">
    <property type="protein sequence ID" value="EGO30060.1"/>
    <property type="molecule type" value="Genomic_DNA"/>
</dbReference>
<dbReference type="GeneID" id="18817748"/>
<proteinExistence type="predicted"/>
<dbReference type="HOGENOM" id="CLU_1982919_0_0_1"/>
<dbReference type="RefSeq" id="XP_007314302.1">
    <property type="nucleotide sequence ID" value="XM_007314240.1"/>
</dbReference>
<evidence type="ECO:0008006" key="4">
    <source>
        <dbReference type="Google" id="ProtNLM"/>
    </source>
</evidence>
<sequence>MPNNNHRATSEPDKRDIARDKAKEAKRESQQSYRDKESTSLDLLAEKLPGHPTRRYDVLIGARDYIEMLENKITAMENELANMKRGFATPEQNYGNYGAGGANTASGMSIDGWATPGQYSTYSKRY</sequence>
<feature type="region of interest" description="Disordered" evidence="2">
    <location>
        <begin position="1"/>
        <end position="46"/>
    </location>
</feature>
<keyword evidence="1" id="KW-0175">Coiled coil</keyword>
<dbReference type="AlphaFoldDB" id="F8NJL0"/>
<protein>
    <recommendedName>
        <fullName evidence="4">BHLH domain-containing protein</fullName>
    </recommendedName>
</protein>
<name>F8NJL0_SERL9</name>
<dbReference type="Proteomes" id="UP000008064">
    <property type="component" value="Unassembled WGS sequence"/>
</dbReference>
<feature type="compositionally biased region" description="Basic and acidic residues" evidence="2">
    <location>
        <begin position="8"/>
        <end position="46"/>
    </location>
</feature>
<evidence type="ECO:0000313" key="3">
    <source>
        <dbReference type="EMBL" id="EGO30060.1"/>
    </source>
</evidence>
<reference evidence="3" key="1">
    <citation type="submission" date="2011-04" db="EMBL/GenBank/DDBJ databases">
        <title>Evolution of plant cell wall degrading machinery underlies the functional diversity of forest fungi.</title>
        <authorList>
            <consortium name="US DOE Joint Genome Institute (JGI-PGF)"/>
            <person name="Eastwood D.C."/>
            <person name="Floudas D."/>
            <person name="Binder M."/>
            <person name="Majcherczyk A."/>
            <person name="Schneider P."/>
            <person name="Aerts A."/>
            <person name="Asiegbu F.O."/>
            <person name="Baker S.E."/>
            <person name="Barry K."/>
            <person name="Bendiksby M."/>
            <person name="Blumentritt M."/>
            <person name="Coutinho P.M."/>
            <person name="Cullen D."/>
            <person name="Cullen D."/>
            <person name="Gathman A."/>
            <person name="Goodell B."/>
            <person name="Henrissat B."/>
            <person name="Ihrmark K."/>
            <person name="Kauserud H."/>
            <person name="Kohler A."/>
            <person name="LaButti K."/>
            <person name="Lapidus A."/>
            <person name="Lavin J.L."/>
            <person name="Lee Y.-H."/>
            <person name="Lindquist E."/>
            <person name="Lilly W."/>
            <person name="Lucas S."/>
            <person name="Morin E."/>
            <person name="Murat C."/>
            <person name="Oguiza J.A."/>
            <person name="Park J."/>
            <person name="Pisabarro A.G."/>
            <person name="Riley R."/>
            <person name="Rosling A."/>
            <person name="Salamov A."/>
            <person name="Schmidt O."/>
            <person name="Schmutz J."/>
            <person name="Skrede I."/>
            <person name="Stenlid J."/>
            <person name="Wiebenga A."/>
            <person name="Xie X."/>
            <person name="Kues U."/>
            <person name="Hibbett D.S."/>
            <person name="Hoffmeister D."/>
            <person name="Hogberg N."/>
            <person name="Martin F."/>
            <person name="Grigoriev I.V."/>
            <person name="Watkinson S.C."/>
        </authorList>
    </citation>
    <scope>NUCLEOTIDE SEQUENCE</scope>
    <source>
        <strain evidence="3">S7.9</strain>
    </source>
</reference>
<dbReference type="InterPro" id="IPR036638">
    <property type="entry name" value="HLH_DNA-bd_sf"/>
</dbReference>